<proteinExistence type="predicted"/>
<reference evidence="1" key="1">
    <citation type="submission" date="2017-02" db="EMBL/GenBank/DDBJ databases">
        <title>Draft Genome Sequence of the Salt Water Bacterium Oceanospirillum linum ATCC 11336.</title>
        <authorList>
            <person name="Trachtenberg A.M."/>
            <person name="Carney J.G."/>
            <person name="Linnane J.D."/>
            <person name="Rheaume B.A."/>
            <person name="Pitts N.L."/>
            <person name="Mykles D.L."/>
            <person name="Maclea K.S."/>
        </authorList>
    </citation>
    <scope>NUCLEOTIDE SEQUENCE [LARGE SCALE GENOMIC DNA]</scope>
    <source>
        <strain evidence="1">ATCC 11336</strain>
    </source>
</reference>
<dbReference type="EMBL" id="MTSD02000091">
    <property type="protein sequence ID" value="OOV85789.1"/>
    <property type="molecule type" value="Genomic_DNA"/>
</dbReference>
<gene>
    <name evidence="1" type="ORF">BTA35_0216800</name>
</gene>
<feature type="non-terminal residue" evidence="1">
    <location>
        <position position="143"/>
    </location>
</feature>
<name>A0A1T1H7C9_OCELI</name>
<dbReference type="AlphaFoldDB" id="A0A1T1H7C9"/>
<accession>A0A1T1H7C9</accession>
<evidence type="ECO:0000313" key="2">
    <source>
        <dbReference type="Proteomes" id="UP000190064"/>
    </source>
</evidence>
<sequence length="143" mass="15198">MLVNKWDADVAFDTQRYMSMASDNLAMTVHAGEVPALLEQTVTGKVIFPYMRYAFAGNQKILRRVNARSGLAGVAMLLAAQAPLSAMLAATINVTNGKEWDDNLAIVAMRTATSLGYISQAIDPIASGGFTNSAVVLSPLTST</sequence>
<dbReference type="Proteomes" id="UP000190064">
    <property type="component" value="Unassembled WGS sequence"/>
</dbReference>
<keyword evidence="2" id="KW-1185">Reference proteome</keyword>
<evidence type="ECO:0000313" key="1">
    <source>
        <dbReference type="EMBL" id="OOV85789.1"/>
    </source>
</evidence>
<comment type="caution">
    <text evidence="1">The sequence shown here is derived from an EMBL/GenBank/DDBJ whole genome shotgun (WGS) entry which is preliminary data.</text>
</comment>
<organism evidence="1 2">
    <name type="scientific">Oceanospirillum linum</name>
    <dbReference type="NCBI Taxonomy" id="966"/>
    <lineage>
        <taxon>Bacteria</taxon>
        <taxon>Pseudomonadati</taxon>
        <taxon>Pseudomonadota</taxon>
        <taxon>Gammaproteobacteria</taxon>
        <taxon>Oceanospirillales</taxon>
        <taxon>Oceanospirillaceae</taxon>
        <taxon>Oceanospirillum</taxon>
    </lineage>
</organism>
<protein>
    <submittedName>
        <fullName evidence="1">Uncharacterized protein</fullName>
    </submittedName>
</protein>